<dbReference type="InterPro" id="IPR012910">
    <property type="entry name" value="Plug_dom"/>
</dbReference>
<dbReference type="NCBIfam" id="TIGR04056">
    <property type="entry name" value="OMP_RagA_SusC"/>
    <property type="match status" value="1"/>
</dbReference>
<dbReference type="Proteomes" id="UP000239711">
    <property type="component" value="Unassembled WGS sequence"/>
</dbReference>
<evidence type="ECO:0000256" key="2">
    <source>
        <dbReference type="ARBA" id="ARBA00022448"/>
    </source>
</evidence>
<comment type="similarity">
    <text evidence="7">Belongs to the TonB-dependent receptor family.</text>
</comment>
<accession>A0A2S9IZV2</accession>
<dbReference type="InterPro" id="IPR023996">
    <property type="entry name" value="TonB-dep_OMP_SusC/RagA"/>
</dbReference>
<dbReference type="NCBIfam" id="TIGR04057">
    <property type="entry name" value="SusC_RagA_signa"/>
    <property type="match status" value="1"/>
</dbReference>
<evidence type="ECO:0000256" key="8">
    <source>
        <dbReference type="SAM" id="SignalP"/>
    </source>
</evidence>
<feature type="domain" description="TonB-dependent receptor plug" evidence="9">
    <location>
        <begin position="121"/>
        <end position="257"/>
    </location>
</feature>
<dbReference type="GO" id="GO:0009279">
    <property type="term" value="C:cell outer membrane"/>
    <property type="evidence" value="ECO:0007669"/>
    <property type="project" value="UniProtKB-SubCell"/>
</dbReference>
<dbReference type="PROSITE" id="PS52016">
    <property type="entry name" value="TONB_DEPENDENT_REC_3"/>
    <property type="match status" value="1"/>
</dbReference>
<keyword evidence="3 7" id="KW-1134">Transmembrane beta strand</keyword>
<evidence type="ECO:0000256" key="7">
    <source>
        <dbReference type="PROSITE-ProRule" id="PRU01360"/>
    </source>
</evidence>
<dbReference type="InterPro" id="IPR023997">
    <property type="entry name" value="TonB-dep_OMP_SusC/RagA_CS"/>
</dbReference>
<keyword evidence="4 7" id="KW-0812">Transmembrane</keyword>
<evidence type="ECO:0000256" key="5">
    <source>
        <dbReference type="ARBA" id="ARBA00023136"/>
    </source>
</evidence>
<dbReference type="InterPro" id="IPR037066">
    <property type="entry name" value="Plug_dom_sf"/>
</dbReference>
<dbReference type="Gene3D" id="2.40.170.20">
    <property type="entry name" value="TonB-dependent receptor, beta-barrel domain"/>
    <property type="match status" value="1"/>
</dbReference>
<evidence type="ECO:0000313" key="11">
    <source>
        <dbReference type="Proteomes" id="UP000239711"/>
    </source>
</evidence>
<dbReference type="SUPFAM" id="SSF49464">
    <property type="entry name" value="Carboxypeptidase regulatory domain-like"/>
    <property type="match status" value="1"/>
</dbReference>
<organism evidence="10 11">
    <name type="scientific">Sphingobacterium haloxyli</name>
    <dbReference type="NCBI Taxonomy" id="2100533"/>
    <lineage>
        <taxon>Bacteria</taxon>
        <taxon>Pseudomonadati</taxon>
        <taxon>Bacteroidota</taxon>
        <taxon>Sphingobacteriia</taxon>
        <taxon>Sphingobacteriales</taxon>
        <taxon>Sphingobacteriaceae</taxon>
        <taxon>Sphingobacterium</taxon>
    </lineage>
</organism>
<keyword evidence="10" id="KW-0675">Receptor</keyword>
<feature type="chain" id="PRO_5015413481" evidence="8">
    <location>
        <begin position="28"/>
        <end position="1056"/>
    </location>
</feature>
<evidence type="ECO:0000256" key="6">
    <source>
        <dbReference type="ARBA" id="ARBA00023237"/>
    </source>
</evidence>
<evidence type="ECO:0000256" key="4">
    <source>
        <dbReference type="ARBA" id="ARBA00022692"/>
    </source>
</evidence>
<dbReference type="AlphaFoldDB" id="A0A2S9IZV2"/>
<dbReference type="OrthoDB" id="9768177at2"/>
<dbReference type="InterPro" id="IPR039426">
    <property type="entry name" value="TonB-dep_rcpt-like"/>
</dbReference>
<comment type="caution">
    <text evidence="10">The sequence shown here is derived from an EMBL/GenBank/DDBJ whole genome shotgun (WGS) entry which is preliminary data.</text>
</comment>
<dbReference type="EMBL" id="PVBQ01000018">
    <property type="protein sequence ID" value="PRD46059.1"/>
    <property type="molecule type" value="Genomic_DNA"/>
</dbReference>
<keyword evidence="11" id="KW-1185">Reference proteome</keyword>
<keyword evidence="5 7" id="KW-0472">Membrane</keyword>
<evidence type="ECO:0000256" key="3">
    <source>
        <dbReference type="ARBA" id="ARBA00022452"/>
    </source>
</evidence>
<proteinExistence type="inferred from homology"/>
<dbReference type="Pfam" id="PF13715">
    <property type="entry name" value="CarbopepD_reg_2"/>
    <property type="match status" value="1"/>
</dbReference>
<protein>
    <submittedName>
        <fullName evidence="10">TonB-dependent receptor</fullName>
    </submittedName>
</protein>
<dbReference type="RefSeq" id="WP_105718308.1">
    <property type="nucleotide sequence ID" value="NZ_PVBQ01000018.1"/>
</dbReference>
<comment type="subcellular location">
    <subcellularLocation>
        <location evidence="1 7">Cell outer membrane</location>
        <topology evidence="1 7">Multi-pass membrane protein</topology>
    </subcellularLocation>
</comment>
<dbReference type="SUPFAM" id="SSF56935">
    <property type="entry name" value="Porins"/>
    <property type="match status" value="1"/>
</dbReference>
<dbReference type="InterPro" id="IPR008969">
    <property type="entry name" value="CarboxyPept-like_regulatory"/>
</dbReference>
<keyword evidence="2 7" id="KW-0813">Transport</keyword>
<dbReference type="Pfam" id="PF07715">
    <property type="entry name" value="Plug"/>
    <property type="match status" value="1"/>
</dbReference>
<reference evidence="10 11" key="1">
    <citation type="submission" date="2018-02" db="EMBL/GenBank/DDBJ databases">
        <title>The draft genome of Sphingobacterium sp. 5JN-11.</title>
        <authorList>
            <person name="Liu L."/>
            <person name="Li L."/>
            <person name="Liang L."/>
            <person name="Zhang X."/>
            <person name="Wang T."/>
        </authorList>
    </citation>
    <scope>NUCLEOTIDE SEQUENCE [LARGE SCALE GENOMIC DNA]</scope>
    <source>
        <strain evidence="10 11">5JN-11</strain>
    </source>
</reference>
<evidence type="ECO:0000313" key="10">
    <source>
        <dbReference type="EMBL" id="PRD46059.1"/>
    </source>
</evidence>
<gene>
    <name evidence="10" type="ORF">C5745_17500</name>
</gene>
<keyword evidence="8" id="KW-0732">Signal</keyword>
<evidence type="ECO:0000256" key="1">
    <source>
        <dbReference type="ARBA" id="ARBA00004571"/>
    </source>
</evidence>
<name>A0A2S9IZV2_9SPHI</name>
<evidence type="ECO:0000259" key="9">
    <source>
        <dbReference type="Pfam" id="PF07715"/>
    </source>
</evidence>
<keyword evidence="6 7" id="KW-0998">Cell outer membrane</keyword>
<dbReference type="InterPro" id="IPR036942">
    <property type="entry name" value="Beta-barrel_TonB_sf"/>
</dbReference>
<feature type="signal peptide" evidence="8">
    <location>
        <begin position="1"/>
        <end position="27"/>
    </location>
</feature>
<sequence>MNKKYLTKLLFGFLLLIYCLSVFSAKAQIRTVTGKALDADMLTPLQGVTIKVAGGGQAASTNNLGEYSIEAKTGDLLRFNFLGYDPVEIVVGKESAYDVKLIRSTESLDSVVVVGYGTQRKRDITGSVTSLSPQDLQPGPAASFDQMMQGKVAGAQITQTTGAPGGNVNIVIRGINSITGGNQPLYVIDGYAIGAGGSGSDVSSFNGNSYSSEGMANNTASKINPLSSINPSDIASIEILKDASATAIYGSRGANGVIIVTTKKGKRGSPTVHLEAAGGFQNVANKLKMMNAQEFAEFHAEGRDNAWVYAGGNASDPNDVRTGGTRVRPEFRNPESLTTNIDWQDQIFRTAPLQNYQLSTTGGGESVDYMVSLGYYNQQGIIKKSDFNKYNMRSNIDIRLSNRLSLGVSLAGSYTHGNFARAEGHLGTRGLIAAALANSPAMPIYQADGSYSSELLDPLGVPVENPYLILDEFSDKRNSANIFTNNYLQYNLLDGLSIKTSIGVNYVTGSTRLWKSSQIGEWGAKTSPATAGAHNSALLNWLNENTVNYTTNFGEDHKIDAVVGFTAQKESLNMLQAGAMDFPTDLIPYLAGGNVNAGTNYITEWAMLSWLARVNYSFMGKWLLTGTVRRDGSSRFGINNRWGTFPSASLGYRLSDEEFMKSLSFIDDLKLRASYGASGNNLIGNYAHIGLLGIVPYVGNGQPLLGVTPQTLANENLTWERSLQTNFGLDLALFNHRIVLTVDAYRNMKKDLLLNTLLPAATGFGSVTQNIGELENKGLEIALNTRNIASGSFQWNTDFNVSFNRNKVLALNTSSARILSSAYQATQVGQPISSFFLLEATGVFKDWDEVHASPLQHPNTQPGDLKFNDANGDGRTTDDDKTFVGTPWPKYTFGFNNQFTYKSLSLGVSLTGSYGQKMYFQGAEIIMNSAGVQNQLALVNDRWRSEENPGNGFVPRAIRNDYARGIGINSRYLFEASFVRIRNVNLAYKLPSNIFRSKLPAIDMFADVSNVYTFTDYPGYDPEGSSTGDNIAASGIDYFSYPLPRTFTLGIRMNIR</sequence>
<dbReference type="Gene3D" id="2.170.130.10">
    <property type="entry name" value="TonB-dependent receptor, plug domain"/>
    <property type="match status" value="1"/>
</dbReference>